<reference evidence="2 3" key="1">
    <citation type="journal article" date="2021" name="Commun. Biol.">
        <title>The genome of Shorea leprosula (Dipterocarpaceae) highlights the ecological relevance of drought in aseasonal tropical rainforests.</title>
        <authorList>
            <person name="Ng K.K.S."/>
            <person name="Kobayashi M.J."/>
            <person name="Fawcett J.A."/>
            <person name="Hatakeyama M."/>
            <person name="Paape T."/>
            <person name="Ng C.H."/>
            <person name="Ang C.C."/>
            <person name="Tnah L.H."/>
            <person name="Lee C.T."/>
            <person name="Nishiyama T."/>
            <person name="Sese J."/>
            <person name="O'Brien M.J."/>
            <person name="Copetti D."/>
            <person name="Mohd Noor M.I."/>
            <person name="Ong R.C."/>
            <person name="Putra M."/>
            <person name="Sireger I.Z."/>
            <person name="Indrioko S."/>
            <person name="Kosugi Y."/>
            <person name="Izuno A."/>
            <person name="Isagi Y."/>
            <person name="Lee S.L."/>
            <person name="Shimizu K.K."/>
        </authorList>
    </citation>
    <scope>NUCLEOTIDE SEQUENCE [LARGE SCALE GENOMIC DNA]</scope>
    <source>
        <strain evidence="2">214</strain>
    </source>
</reference>
<dbReference type="Gene3D" id="3.40.50.720">
    <property type="entry name" value="NAD(P)-binding Rossmann-like Domain"/>
    <property type="match status" value="1"/>
</dbReference>
<evidence type="ECO:0000313" key="2">
    <source>
        <dbReference type="EMBL" id="GKV32808.1"/>
    </source>
</evidence>
<feature type="domain" description="Alcohol dehydrogenase-like C-terminal" evidence="1">
    <location>
        <begin position="2"/>
        <end position="69"/>
    </location>
</feature>
<dbReference type="PANTHER" id="PTHR43205:SF73">
    <property type="entry name" value="2-ALKENAL REDUCTASE (NADP(+)-DEPENDENT)-LIKE"/>
    <property type="match status" value="1"/>
</dbReference>
<comment type="caution">
    <text evidence="2">The sequence shown here is derived from an EMBL/GenBank/DDBJ whole genome shotgun (WGS) entry which is preliminary data.</text>
</comment>
<dbReference type="PANTHER" id="PTHR43205">
    <property type="entry name" value="PROSTAGLANDIN REDUCTASE"/>
    <property type="match status" value="1"/>
</dbReference>
<gene>
    <name evidence="2" type="ORF">SLEP1_g41382</name>
</gene>
<name>A0AAV5L6T0_9ROSI</name>
<dbReference type="GO" id="GO:0032440">
    <property type="term" value="F:2-alkenal reductase [NAD(P)H] activity"/>
    <property type="evidence" value="ECO:0007669"/>
    <property type="project" value="TreeGrafter"/>
</dbReference>
<keyword evidence="3" id="KW-1185">Reference proteome</keyword>
<dbReference type="EMBL" id="BPVZ01000097">
    <property type="protein sequence ID" value="GKV32808.1"/>
    <property type="molecule type" value="Genomic_DNA"/>
</dbReference>
<evidence type="ECO:0000259" key="1">
    <source>
        <dbReference type="Pfam" id="PF00107"/>
    </source>
</evidence>
<dbReference type="InterPro" id="IPR013149">
    <property type="entry name" value="ADH-like_C"/>
</dbReference>
<sequence length="83" mass="9222">MAGCYVVGSASTKEKVDLAKSKFGFDDAFNYKEEHDLGTALKRCFPEGIDIYFDNVGGGMLDEVLLHMKTSRSDCSLWNDFSV</sequence>
<dbReference type="InterPro" id="IPR036291">
    <property type="entry name" value="NAD(P)-bd_dom_sf"/>
</dbReference>
<accession>A0AAV5L6T0</accession>
<dbReference type="SUPFAM" id="SSF51735">
    <property type="entry name" value="NAD(P)-binding Rossmann-fold domains"/>
    <property type="match status" value="1"/>
</dbReference>
<evidence type="ECO:0000313" key="3">
    <source>
        <dbReference type="Proteomes" id="UP001054252"/>
    </source>
</evidence>
<proteinExistence type="predicted"/>
<dbReference type="Pfam" id="PF00107">
    <property type="entry name" value="ADH_zinc_N"/>
    <property type="match status" value="1"/>
</dbReference>
<dbReference type="InterPro" id="IPR045010">
    <property type="entry name" value="MDR_fam"/>
</dbReference>
<protein>
    <recommendedName>
        <fullName evidence="1">Alcohol dehydrogenase-like C-terminal domain-containing protein</fullName>
    </recommendedName>
</protein>
<organism evidence="2 3">
    <name type="scientific">Rubroshorea leprosula</name>
    <dbReference type="NCBI Taxonomy" id="152421"/>
    <lineage>
        <taxon>Eukaryota</taxon>
        <taxon>Viridiplantae</taxon>
        <taxon>Streptophyta</taxon>
        <taxon>Embryophyta</taxon>
        <taxon>Tracheophyta</taxon>
        <taxon>Spermatophyta</taxon>
        <taxon>Magnoliopsida</taxon>
        <taxon>eudicotyledons</taxon>
        <taxon>Gunneridae</taxon>
        <taxon>Pentapetalae</taxon>
        <taxon>rosids</taxon>
        <taxon>malvids</taxon>
        <taxon>Malvales</taxon>
        <taxon>Dipterocarpaceae</taxon>
        <taxon>Rubroshorea</taxon>
    </lineage>
</organism>
<dbReference type="Proteomes" id="UP001054252">
    <property type="component" value="Unassembled WGS sequence"/>
</dbReference>
<dbReference type="AlphaFoldDB" id="A0AAV5L6T0"/>